<dbReference type="InterPro" id="IPR029261">
    <property type="entry name" value="Transposase_Znf"/>
</dbReference>
<evidence type="ECO:0000313" key="3">
    <source>
        <dbReference type="EMBL" id="WEF30689.1"/>
    </source>
</evidence>
<dbReference type="InterPro" id="IPR032877">
    <property type="entry name" value="Transposase_HTH"/>
</dbReference>
<organism evidence="4 5">
    <name type="scientific">Pseudoduganella chitinolytica</name>
    <dbReference type="NCBI Taxonomy" id="34070"/>
    <lineage>
        <taxon>Bacteria</taxon>
        <taxon>Pseudomonadati</taxon>
        <taxon>Pseudomonadota</taxon>
        <taxon>Betaproteobacteria</taxon>
        <taxon>Burkholderiales</taxon>
        <taxon>Oxalobacteraceae</taxon>
        <taxon>Telluria group</taxon>
        <taxon>Pseudoduganella</taxon>
    </lineage>
</organism>
<reference evidence="4 5" key="1">
    <citation type="submission" date="2023-02" db="EMBL/GenBank/DDBJ databases">
        <title>Gemone sequence of Telluria chitinolytica ACM 3522T.</title>
        <authorList>
            <person name="Frediansyah A."/>
            <person name="Miess H."/>
            <person name="Gross H."/>
        </authorList>
    </citation>
    <scope>NUCLEOTIDE SEQUENCE [LARGE SCALE GENOMIC DNA]</scope>
    <source>
        <strain evidence="4 5">ACM 3522</strain>
    </source>
</reference>
<feature type="domain" description="Transposase IS204/IS1001/IS1096/IS1165 helix-turn-helix" evidence="1">
    <location>
        <begin position="87"/>
        <end position="132"/>
    </location>
</feature>
<proteinExistence type="predicted"/>
<accession>A0ABY8B8Z1</accession>
<evidence type="ECO:0000259" key="1">
    <source>
        <dbReference type="Pfam" id="PF13542"/>
    </source>
</evidence>
<dbReference type="EMBL" id="CP119083">
    <property type="protein sequence ID" value="WEF31222.1"/>
    <property type="molecule type" value="Genomic_DNA"/>
</dbReference>
<evidence type="ECO:0000313" key="4">
    <source>
        <dbReference type="EMBL" id="WEF31222.1"/>
    </source>
</evidence>
<dbReference type="Pfam" id="PF13542">
    <property type="entry name" value="HTH_Tnp_ISL3"/>
    <property type="match status" value="1"/>
</dbReference>
<evidence type="ECO:0000259" key="2">
    <source>
        <dbReference type="Pfam" id="PF14690"/>
    </source>
</evidence>
<keyword evidence="5" id="KW-1185">Reference proteome</keyword>
<protein>
    <submittedName>
        <fullName evidence="4">Transposase family protein</fullName>
    </submittedName>
</protein>
<dbReference type="Pfam" id="PF14690">
    <property type="entry name" value="Zn_ribbon_ISL3"/>
    <property type="match status" value="1"/>
</dbReference>
<sequence>MQDNNLGLPFWEGFLASDLERKNGATWITLVPDPRAPLVCSGCDSNCWQIHETGWRVVRDMPMLGDPVWLRVRLRRVRCSECGTRAERVKWLDRHARVTQRLAEFVGLWCQKLPVAHVCKLSGLHWDTVRRIERTNLAAQIGVP</sequence>
<gene>
    <name evidence="3" type="ORF">PX653_14500</name>
    <name evidence="4" type="ORF">PX653_17335</name>
</gene>
<name>A0ABY8B8Z1_9BURK</name>
<dbReference type="RefSeq" id="WP_277413485.1">
    <property type="nucleotide sequence ID" value="NZ_CP119083.1"/>
</dbReference>
<feature type="domain" description="Transposase IS204/IS1001/IS1096/IS1165 zinc-finger" evidence="2">
    <location>
        <begin position="39"/>
        <end position="82"/>
    </location>
</feature>
<dbReference type="Proteomes" id="UP001216510">
    <property type="component" value="Chromosome"/>
</dbReference>
<evidence type="ECO:0000313" key="5">
    <source>
        <dbReference type="Proteomes" id="UP001216510"/>
    </source>
</evidence>
<dbReference type="EMBL" id="CP119083">
    <property type="protein sequence ID" value="WEF30689.1"/>
    <property type="molecule type" value="Genomic_DNA"/>
</dbReference>